<reference evidence="1" key="1">
    <citation type="submission" date="2021-03" db="EMBL/GenBank/DDBJ databases">
        <authorList>
            <person name="Bekaert M."/>
        </authorList>
    </citation>
    <scope>NUCLEOTIDE SEQUENCE</scope>
</reference>
<dbReference type="InterPro" id="IPR036691">
    <property type="entry name" value="Endo/exonu/phosph_ase_sf"/>
</dbReference>
<accession>A0A8S3SF57</accession>
<sequence>MTAVKVMQMLLPAVNVLSSTMNEAMNIKLKKSDIVSCHRVGINWVWTPLITALLESGILNRSGREDAIRNMDGNSSNRVSSQVIVTAHSSFVNCDNGENSIDASVRNTKSESVKSNSCDSVKVLALNVCDLKSKLKSRELEVLCNNYDILCFSESKLDQYDVINIKHFKSLPPLNRKNAKRKSGGIIVFVRDYLFENVEVLNSANENVLWFILDNNVFDYATLFGAVYIPPESSNYSNIDIFDVLERDIIKYTAETRCKVCLLGDFNAHTGTKTDFTEINDYVLNSVQLEDVINSVNLETLGIDVSRNSLDLSVNNYGNRLLQLCQNIELLIVNGRLGKDKGIGALTCKNTTIVDYCILSPELFPYISEFEVLPFDPMISDVHNALHVKILCKLIDVNKCMNSGEPSTIVKAVWDSKNLQSFNDCLNDENIVCLNDKLDAIDIASVSKDLINSLIEECNNIIIQAASECGMLKEKNIVNNNCNRNIKNCKVKKPWFNQECYTKRKDYHKAKSYNWRVKSVESKNNLIRCSKAYKKVCNSQCNEYRKNFIKKLRNLSQSDPKSYWSLLNKSSNTKTNVLEKISLECFHDHFKKLSNVQHDQNGDFTDDIDCNAVTNLNFELNSVITVDEVVKAIKSLKNNKSSDQVTALDDSGPIKRARKTSPVKGVLLLNLDDICSQETCKKLGNRENCTTTCTKETRITISNVLKTAAQENSQHQQQ</sequence>
<dbReference type="Proteomes" id="UP000683360">
    <property type="component" value="Unassembled WGS sequence"/>
</dbReference>
<name>A0A8S3SF57_MYTED</name>
<evidence type="ECO:0000313" key="1">
    <source>
        <dbReference type="EMBL" id="CAG2215635.1"/>
    </source>
</evidence>
<gene>
    <name evidence="1" type="ORF">MEDL_29399</name>
</gene>
<dbReference type="OrthoDB" id="6082598at2759"/>
<evidence type="ECO:0008006" key="3">
    <source>
        <dbReference type="Google" id="ProtNLM"/>
    </source>
</evidence>
<keyword evidence="2" id="KW-1185">Reference proteome</keyword>
<comment type="caution">
    <text evidence="1">The sequence shown here is derived from an EMBL/GenBank/DDBJ whole genome shotgun (WGS) entry which is preliminary data.</text>
</comment>
<evidence type="ECO:0000313" key="2">
    <source>
        <dbReference type="Proteomes" id="UP000683360"/>
    </source>
</evidence>
<proteinExistence type="predicted"/>
<dbReference type="AlphaFoldDB" id="A0A8S3SF57"/>
<dbReference type="EMBL" id="CAJPWZ010001449">
    <property type="protein sequence ID" value="CAG2215635.1"/>
    <property type="molecule type" value="Genomic_DNA"/>
</dbReference>
<protein>
    <recommendedName>
        <fullName evidence="3">Endonuclease/exonuclease/phosphatase domain-containing protein</fullName>
    </recommendedName>
</protein>
<organism evidence="1 2">
    <name type="scientific">Mytilus edulis</name>
    <name type="common">Blue mussel</name>
    <dbReference type="NCBI Taxonomy" id="6550"/>
    <lineage>
        <taxon>Eukaryota</taxon>
        <taxon>Metazoa</taxon>
        <taxon>Spiralia</taxon>
        <taxon>Lophotrochozoa</taxon>
        <taxon>Mollusca</taxon>
        <taxon>Bivalvia</taxon>
        <taxon>Autobranchia</taxon>
        <taxon>Pteriomorphia</taxon>
        <taxon>Mytilida</taxon>
        <taxon>Mytiloidea</taxon>
        <taxon>Mytilidae</taxon>
        <taxon>Mytilinae</taxon>
        <taxon>Mytilus</taxon>
    </lineage>
</organism>
<dbReference type="SUPFAM" id="SSF56219">
    <property type="entry name" value="DNase I-like"/>
    <property type="match status" value="1"/>
</dbReference>
<dbReference type="Gene3D" id="3.60.10.10">
    <property type="entry name" value="Endonuclease/exonuclease/phosphatase"/>
    <property type="match status" value="1"/>
</dbReference>